<evidence type="ECO:0000313" key="1">
    <source>
        <dbReference type="EMBL" id="MDQ1022501.1"/>
    </source>
</evidence>
<dbReference type="EMBL" id="JAUSZI010000001">
    <property type="protein sequence ID" value="MDQ1022501.1"/>
    <property type="molecule type" value="Genomic_DNA"/>
</dbReference>
<comment type="caution">
    <text evidence="1">The sequence shown here is derived from an EMBL/GenBank/DDBJ whole genome shotgun (WGS) entry which is preliminary data.</text>
</comment>
<organism evidence="1 2">
    <name type="scientific">Streptomyces umbrinus</name>
    <dbReference type="NCBI Taxonomy" id="67370"/>
    <lineage>
        <taxon>Bacteria</taxon>
        <taxon>Bacillati</taxon>
        <taxon>Actinomycetota</taxon>
        <taxon>Actinomycetes</taxon>
        <taxon>Kitasatosporales</taxon>
        <taxon>Streptomycetaceae</taxon>
        <taxon>Streptomyces</taxon>
        <taxon>Streptomyces phaeochromogenes group</taxon>
    </lineage>
</organism>
<accession>A0ABU0SG34</accession>
<evidence type="ECO:0000313" key="2">
    <source>
        <dbReference type="Proteomes" id="UP001230328"/>
    </source>
</evidence>
<gene>
    <name evidence="1" type="ORF">QF035_000083</name>
</gene>
<sequence length="142" mass="15950">MPALPALRTDALAVQDGSERHRTRDAYARRLSQAVFMSYSDPLLKFISQDASSDSPQVQESYKISVVVGGLRFTGHVVHPQPFLDEALPARELDESYRVERGGLNEAGEFLHLLVSGGTDWPPNTNRHVRFRMNGIDAWWAE</sequence>
<reference evidence="1 2" key="1">
    <citation type="submission" date="2023-07" db="EMBL/GenBank/DDBJ databases">
        <title>Comparative genomics of wheat-associated soil bacteria to identify genetic determinants of phenazine resistance.</title>
        <authorList>
            <person name="Mouncey N."/>
        </authorList>
    </citation>
    <scope>NUCLEOTIDE SEQUENCE [LARGE SCALE GENOMIC DNA]</scope>
    <source>
        <strain evidence="1 2">V2I4</strain>
    </source>
</reference>
<keyword evidence="2" id="KW-1185">Reference proteome</keyword>
<dbReference type="RefSeq" id="WP_307517367.1">
    <property type="nucleotide sequence ID" value="NZ_JAUSZI010000001.1"/>
</dbReference>
<name>A0ABU0SG34_9ACTN</name>
<dbReference type="Proteomes" id="UP001230328">
    <property type="component" value="Unassembled WGS sequence"/>
</dbReference>
<protein>
    <submittedName>
        <fullName evidence="1">Uncharacterized protein</fullName>
    </submittedName>
</protein>
<proteinExistence type="predicted"/>